<reference evidence="2" key="1">
    <citation type="journal article" date="2020" name="bioRxiv">
        <title>Comparative genomics of Chlamydomonas.</title>
        <authorList>
            <person name="Craig R.J."/>
            <person name="Hasan A.R."/>
            <person name="Ness R.W."/>
            <person name="Keightley P.D."/>
        </authorList>
    </citation>
    <scope>NUCLEOTIDE SEQUENCE</scope>
    <source>
        <strain evidence="2">CCAP 11/70</strain>
    </source>
</reference>
<dbReference type="OrthoDB" id="2015146at2759"/>
<dbReference type="PANTHER" id="PTHR35283">
    <property type="entry name" value="T12C22.21 PROTEIN"/>
    <property type="match status" value="1"/>
</dbReference>
<protein>
    <submittedName>
        <fullName evidence="2">Uncharacterized protein</fullName>
    </submittedName>
</protein>
<dbReference type="PANTHER" id="PTHR35283:SF3">
    <property type="entry name" value="T12C22.21 PROTEIN"/>
    <property type="match status" value="1"/>
</dbReference>
<dbReference type="AlphaFoldDB" id="A0A835YA03"/>
<feature type="transmembrane region" description="Helical" evidence="1">
    <location>
        <begin position="130"/>
        <end position="151"/>
    </location>
</feature>
<dbReference type="Proteomes" id="UP000612055">
    <property type="component" value="Unassembled WGS sequence"/>
</dbReference>
<keyword evidence="1" id="KW-1133">Transmembrane helix</keyword>
<sequence>MLGPDGQELEVVRVEKMSDDAWGGVARVDRGDADTLGFGGVATLVAGDLAALLLFAAVGRMNHGEGLALGEVVATALPFLVGWFGAAPFLGGYSADARKKGVGAAAGTAAKCWAVAAPVGIALRSIARGYMPATSFILVSAGVTAVLLVGWRSALAAATPAAEPDSVKARKNKQGNPLEFIQLLMSLTKRW</sequence>
<name>A0A835YA03_9CHLO</name>
<evidence type="ECO:0000256" key="1">
    <source>
        <dbReference type="SAM" id="Phobius"/>
    </source>
</evidence>
<dbReference type="Pfam" id="PF11255">
    <property type="entry name" value="DUF3054"/>
    <property type="match status" value="1"/>
</dbReference>
<evidence type="ECO:0000313" key="3">
    <source>
        <dbReference type="Proteomes" id="UP000612055"/>
    </source>
</evidence>
<dbReference type="InterPro" id="IPR021414">
    <property type="entry name" value="DUF3054"/>
</dbReference>
<keyword evidence="3" id="KW-1185">Reference proteome</keyword>
<feature type="transmembrane region" description="Helical" evidence="1">
    <location>
        <begin position="36"/>
        <end position="56"/>
    </location>
</feature>
<feature type="transmembrane region" description="Helical" evidence="1">
    <location>
        <begin position="102"/>
        <end position="123"/>
    </location>
</feature>
<keyword evidence="1" id="KW-0472">Membrane</keyword>
<organism evidence="2 3">
    <name type="scientific">Edaphochlamys debaryana</name>
    <dbReference type="NCBI Taxonomy" id="47281"/>
    <lineage>
        <taxon>Eukaryota</taxon>
        <taxon>Viridiplantae</taxon>
        <taxon>Chlorophyta</taxon>
        <taxon>core chlorophytes</taxon>
        <taxon>Chlorophyceae</taxon>
        <taxon>CS clade</taxon>
        <taxon>Chlamydomonadales</taxon>
        <taxon>Chlamydomonadales incertae sedis</taxon>
        <taxon>Edaphochlamys</taxon>
    </lineage>
</organism>
<proteinExistence type="predicted"/>
<comment type="caution">
    <text evidence="2">The sequence shown here is derived from an EMBL/GenBank/DDBJ whole genome shotgun (WGS) entry which is preliminary data.</text>
</comment>
<gene>
    <name evidence="2" type="ORF">HYH03_006706</name>
</gene>
<accession>A0A835YA03</accession>
<dbReference type="EMBL" id="JAEHOE010000026">
    <property type="protein sequence ID" value="KAG2495095.1"/>
    <property type="molecule type" value="Genomic_DNA"/>
</dbReference>
<keyword evidence="1" id="KW-0812">Transmembrane</keyword>
<evidence type="ECO:0000313" key="2">
    <source>
        <dbReference type="EMBL" id="KAG2495095.1"/>
    </source>
</evidence>
<feature type="transmembrane region" description="Helical" evidence="1">
    <location>
        <begin position="68"/>
        <end position="90"/>
    </location>
</feature>